<dbReference type="Pfam" id="PF00149">
    <property type="entry name" value="Metallophos"/>
    <property type="match status" value="1"/>
</dbReference>
<feature type="compositionally biased region" description="Low complexity" evidence="1">
    <location>
        <begin position="1125"/>
        <end position="1139"/>
    </location>
</feature>
<dbReference type="SUPFAM" id="SSF56300">
    <property type="entry name" value="Metallo-dependent phosphatases"/>
    <property type="match status" value="1"/>
</dbReference>
<dbReference type="Gene3D" id="2.60.40.1080">
    <property type="match status" value="1"/>
</dbReference>
<proteinExistence type="predicted"/>
<dbReference type="InterPro" id="IPR018711">
    <property type="entry name" value="NAGPA"/>
</dbReference>
<feature type="region of interest" description="Disordered" evidence="1">
    <location>
        <begin position="1111"/>
        <end position="1151"/>
    </location>
</feature>
<dbReference type="Gene3D" id="3.60.21.10">
    <property type="match status" value="1"/>
</dbReference>
<feature type="signal peptide" evidence="2">
    <location>
        <begin position="1"/>
        <end position="19"/>
    </location>
</feature>
<dbReference type="PANTHER" id="PTHR40446">
    <property type="entry name" value="N-ACETYLGLUCOSAMINE-1-PHOSPHODIESTER ALPHA-N-ACETYLGLUCOSAMINIDASE"/>
    <property type="match status" value="1"/>
</dbReference>
<dbReference type="InterPro" id="IPR008964">
    <property type="entry name" value="Invasin/intimin_cell_adhesion"/>
</dbReference>
<dbReference type="SUPFAM" id="SSF49785">
    <property type="entry name" value="Galactose-binding domain-like"/>
    <property type="match status" value="1"/>
</dbReference>
<dbReference type="InterPro" id="IPR008979">
    <property type="entry name" value="Galactose-bd-like_sf"/>
</dbReference>
<protein>
    <recommendedName>
        <fullName evidence="7">Calcineurin-like phosphoesterase domain-containing protein</fullName>
    </recommendedName>
</protein>
<feature type="chain" id="PRO_5038872077" description="Calcineurin-like phosphoesterase domain-containing protein" evidence="2">
    <location>
        <begin position="20"/>
        <end position="1279"/>
    </location>
</feature>
<keyword evidence="2" id="KW-0732">Signal</keyword>
<evidence type="ECO:0000313" key="6">
    <source>
        <dbReference type="Proteomes" id="UP000188235"/>
    </source>
</evidence>
<dbReference type="InterPro" id="IPR029052">
    <property type="entry name" value="Metallo-depent_PP-like"/>
</dbReference>
<dbReference type="SUPFAM" id="SSF49373">
    <property type="entry name" value="Invasin/intimin cell-adhesion fragments"/>
    <property type="match status" value="1"/>
</dbReference>
<dbReference type="Pfam" id="PF09992">
    <property type="entry name" value="NAGPA"/>
    <property type="match status" value="1"/>
</dbReference>
<gene>
    <name evidence="5" type="ORF">BW733_07860</name>
</gene>
<dbReference type="Proteomes" id="UP000188235">
    <property type="component" value="Chromosome"/>
</dbReference>
<evidence type="ECO:0000256" key="2">
    <source>
        <dbReference type="SAM" id="SignalP"/>
    </source>
</evidence>
<keyword evidence="6" id="KW-1185">Reference proteome</keyword>
<reference evidence="5 6" key="1">
    <citation type="journal article" date="2008" name="Int. J. Syst. Evol. Microbiol.">
        <title>Tessaracoccus flavescens sp. nov., isolated from marine sediment.</title>
        <authorList>
            <person name="Lee D.W."/>
            <person name="Lee S.D."/>
        </authorList>
    </citation>
    <scope>NUCLEOTIDE SEQUENCE [LARGE SCALE GENOMIC DNA]</scope>
    <source>
        <strain evidence="5 6">SST-39T</strain>
    </source>
</reference>
<dbReference type="PANTHER" id="PTHR40446:SF2">
    <property type="entry name" value="N-ACETYLGLUCOSAMINE-1-PHOSPHODIESTER ALPHA-N-ACETYLGLUCOSAMINIDASE"/>
    <property type="match status" value="1"/>
</dbReference>
<evidence type="ECO:0000256" key="1">
    <source>
        <dbReference type="SAM" id="MobiDB-lite"/>
    </source>
</evidence>
<accession>A0A1Q2CXA8</accession>
<dbReference type="GO" id="GO:0016787">
    <property type="term" value="F:hydrolase activity"/>
    <property type="evidence" value="ECO:0007669"/>
    <property type="project" value="InterPro"/>
</dbReference>
<evidence type="ECO:0000259" key="4">
    <source>
        <dbReference type="Pfam" id="PF09992"/>
    </source>
</evidence>
<dbReference type="EMBL" id="CP019607">
    <property type="protein sequence ID" value="AQP50756.1"/>
    <property type="molecule type" value="Genomic_DNA"/>
</dbReference>
<evidence type="ECO:0008006" key="7">
    <source>
        <dbReference type="Google" id="ProtNLM"/>
    </source>
</evidence>
<dbReference type="InterPro" id="IPR004843">
    <property type="entry name" value="Calcineurin-like_PHP"/>
</dbReference>
<evidence type="ECO:0000259" key="3">
    <source>
        <dbReference type="Pfam" id="PF00149"/>
    </source>
</evidence>
<sequence>MATGLLGLALVGPVLPANAYDDPTEIDGMVLDAHGSAIVNDVQHTVLAPGLDHVKFERLSSAGWMQVNVLRANLSDSTVKAGYLGPDAVAGRGTVTEFADEAGALAGINGDFFDINNSYAPVGVAISETEGLLKSGSPGRNTVIGFDDAGLGRVAQVFLTGTVTLPSGQLRVSGLNLSDAPVGGISLYTSAWGDYTRARILAPGERGSEVIVGADGVVTSVSSTPGSGRLPEGSTSIVARPGANSDALRKVAVGDTVTVAYSLNQEAEDLRVAVGGQPTDEMPLLVDGRITTNQSEYNVLRNPRTAVGFDEDGDTAYFVVIDGRQAVSVGMPLTELGKLMLDLGADDALNLDGGGSSQLNTRLPGDPTTTVQSLPSDGYERNDANGLGLFLSQPGSGKLTGFTVSTANTADDSARVFPGLRRTMVAKGHDETLSSVKATPTTWETSRPGVALVADGVVTGVARGTSTITAQGSDGGLDVLVLGDLDRITASATVLNLEAKGSTAKIRITGADADGYTAPIDPADLTVNNPNPGAFEVEPLADGSFDIVATASEGTATIAFEAEGKRTEVAVSVPLELKVIDDFSDIGGWYSANDRAPGGSVTITEGYGGSGGLKIAYDFTQSTATRGQYAVAPGTGIEIPGRPQKLSVWIKGDGNGSLLRLQVLQANNVRSWLDGADGSVYANYEGWQRIDFKVPETFEFPIKLERIRALETTAVKQYKGQLVFSQIQAFLPPEGIVAPTIEKATDPLVVETGATDDSPLRVAVMSDAQFVARDPESGAVLGAREALREIVAKEPDVMVINGDLVDEASPEDFQLAKRILDEELAGADFPYYYVPGNHEIMGGAITNFEAAFGAATGVFDVQDTRFIRLNSATGKLASDFSQIELLQDQLVAAKADPSITGVVVLSHMPTNDPLPTKGSQLSDRNEADMIDSWLQKFRADSGKSIALVAGHVGAFDVSRVDGVPYVVNGNSGKGPASTPQNGGFTGWTMLGIDPSSGLTDGSSTTADWLRVEVNTRVDELTLTAPADLSVGDSGQATAAVTQDGDRTFDVAWPSSLAWSGSTNLFVGSAADAPSTAVAAFDPATRTITALRGGEAELRLSVNDKTASAKVTVAAPSPSPTPTPSASPSSKPSATSEPSAVPTTRPGPVDVYTTPGYHSVNGREWLTVCEPYSSTTRCYTNIWATQIKQTSAGFAQVSGWAFNNLTYLKSDRSLWASNPLGTAGSWRSGGRTWRTECDTARTGRGACRNYVEASVLSPDGDGGYAWKKQELFNSIVLFNR</sequence>
<organism evidence="5 6">
    <name type="scientific">Tessaracoccus flavescens</name>
    <dbReference type="NCBI Taxonomy" id="399497"/>
    <lineage>
        <taxon>Bacteria</taxon>
        <taxon>Bacillati</taxon>
        <taxon>Actinomycetota</taxon>
        <taxon>Actinomycetes</taxon>
        <taxon>Propionibacteriales</taxon>
        <taxon>Propionibacteriaceae</taxon>
        <taxon>Tessaracoccus</taxon>
    </lineage>
</organism>
<name>A0A1Q2CXA8_9ACTN</name>
<feature type="domain" description="Calcineurin-like phosphoesterase" evidence="3">
    <location>
        <begin position="760"/>
        <end position="951"/>
    </location>
</feature>
<feature type="domain" description="Phosphodiester glycosidase" evidence="4">
    <location>
        <begin position="210"/>
        <end position="390"/>
    </location>
</feature>
<dbReference type="KEGG" id="tfa:BW733_07860"/>
<dbReference type="AlphaFoldDB" id="A0A1Q2CXA8"/>
<dbReference type="STRING" id="399497.BW733_07860"/>
<evidence type="ECO:0000313" key="5">
    <source>
        <dbReference type="EMBL" id="AQP50756.1"/>
    </source>
</evidence>